<dbReference type="PANTHER" id="PTHR13318">
    <property type="entry name" value="PARTNER OF PAIRED, ISOFORM B-RELATED"/>
    <property type="match status" value="1"/>
</dbReference>
<dbReference type="SUPFAM" id="SSF52047">
    <property type="entry name" value="RNI-like"/>
    <property type="match status" value="1"/>
</dbReference>
<dbReference type="SUPFAM" id="SSF48452">
    <property type="entry name" value="TPR-like"/>
    <property type="match status" value="1"/>
</dbReference>
<dbReference type="InterPro" id="IPR032675">
    <property type="entry name" value="LRR_dom_sf"/>
</dbReference>
<accession>A0AAD5P884</accession>
<dbReference type="Proteomes" id="UP001209540">
    <property type="component" value="Unassembled WGS sequence"/>
</dbReference>
<dbReference type="EMBL" id="JAIXMP010000045">
    <property type="protein sequence ID" value="KAI9246730.1"/>
    <property type="molecule type" value="Genomic_DNA"/>
</dbReference>
<proteinExistence type="predicted"/>
<dbReference type="InterPro" id="IPR036047">
    <property type="entry name" value="F-box-like_dom_sf"/>
</dbReference>
<dbReference type="Gene3D" id="1.20.1280.50">
    <property type="match status" value="1"/>
</dbReference>
<dbReference type="InterPro" id="IPR011990">
    <property type="entry name" value="TPR-like_helical_dom_sf"/>
</dbReference>
<organism evidence="1 2">
    <name type="scientific">Phascolomyces articulosus</name>
    <dbReference type="NCBI Taxonomy" id="60185"/>
    <lineage>
        <taxon>Eukaryota</taxon>
        <taxon>Fungi</taxon>
        <taxon>Fungi incertae sedis</taxon>
        <taxon>Mucoromycota</taxon>
        <taxon>Mucoromycotina</taxon>
        <taxon>Mucoromycetes</taxon>
        <taxon>Mucorales</taxon>
        <taxon>Lichtheimiaceae</taxon>
        <taxon>Phascolomyces</taxon>
    </lineage>
</organism>
<dbReference type="AlphaFoldDB" id="A0AAD5P884"/>
<dbReference type="GO" id="GO:0019005">
    <property type="term" value="C:SCF ubiquitin ligase complex"/>
    <property type="evidence" value="ECO:0007669"/>
    <property type="project" value="TreeGrafter"/>
</dbReference>
<name>A0AAD5P884_9FUNG</name>
<evidence type="ECO:0008006" key="3">
    <source>
        <dbReference type="Google" id="ProtNLM"/>
    </source>
</evidence>
<dbReference type="SMART" id="SM00367">
    <property type="entry name" value="LRR_CC"/>
    <property type="match status" value="1"/>
</dbReference>
<reference evidence="1" key="1">
    <citation type="journal article" date="2022" name="IScience">
        <title>Evolution of zygomycete secretomes and the origins of terrestrial fungal ecologies.</title>
        <authorList>
            <person name="Chang Y."/>
            <person name="Wang Y."/>
            <person name="Mondo S."/>
            <person name="Ahrendt S."/>
            <person name="Andreopoulos W."/>
            <person name="Barry K."/>
            <person name="Beard J."/>
            <person name="Benny G.L."/>
            <person name="Blankenship S."/>
            <person name="Bonito G."/>
            <person name="Cuomo C."/>
            <person name="Desiro A."/>
            <person name="Gervers K.A."/>
            <person name="Hundley H."/>
            <person name="Kuo A."/>
            <person name="LaButti K."/>
            <person name="Lang B.F."/>
            <person name="Lipzen A."/>
            <person name="O'Donnell K."/>
            <person name="Pangilinan J."/>
            <person name="Reynolds N."/>
            <person name="Sandor L."/>
            <person name="Smith M.E."/>
            <person name="Tsang A."/>
            <person name="Grigoriev I.V."/>
            <person name="Stajich J.E."/>
            <person name="Spatafora J.W."/>
        </authorList>
    </citation>
    <scope>NUCLEOTIDE SEQUENCE</scope>
    <source>
        <strain evidence="1">RSA 2281</strain>
    </source>
</reference>
<reference evidence="1" key="2">
    <citation type="submission" date="2023-02" db="EMBL/GenBank/DDBJ databases">
        <authorList>
            <consortium name="DOE Joint Genome Institute"/>
            <person name="Mondo S.J."/>
            <person name="Chang Y."/>
            <person name="Wang Y."/>
            <person name="Ahrendt S."/>
            <person name="Andreopoulos W."/>
            <person name="Barry K."/>
            <person name="Beard J."/>
            <person name="Benny G.L."/>
            <person name="Blankenship S."/>
            <person name="Bonito G."/>
            <person name="Cuomo C."/>
            <person name="Desiro A."/>
            <person name="Gervers K.A."/>
            <person name="Hundley H."/>
            <person name="Kuo A."/>
            <person name="LaButti K."/>
            <person name="Lang B.F."/>
            <person name="Lipzen A."/>
            <person name="O'Donnell K."/>
            <person name="Pangilinan J."/>
            <person name="Reynolds N."/>
            <person name="Sandor L."/>
            <person name="Smith M.W."/>
            <person name="Tsang A."/>
            <person name="Grigoriev I.V."/>
            <person name="Stajich J.E."/>
            <person name="Spatafora J.W."/>
        </authorList>
    </citation>
    <scope>NUCLEOTIDE SEQUENCE</scope>
    <source>
        <strain evidence="1">RSA 2281</strain>
    </source>
</reference>
<comment type="caution">
    <text evidence="1">The sequence shown here is derived from an EMBL/GenBank/DDBJ whole genome shotgun (WGS) entry which is preliminary data.</text>
</comment>
<dbReference type="InterPro" id="IPR006553">
    <property type="entry name" value="Leu-rich_rpt_Cys-con_subtyp"/>
</dbReference>
<gene>
    <name evidence="1" type="ORF">BDA99DRAFT_526804</name>
</gene>
<evidence type="ECO:0000313" key="2">
    <source>
        <dbReference type="Proteomes" id="UP001209540"/>
    </source>
</evidence>
<sequence>MTANSSSCFNPLLSQTSFGHILNAHHLHHHDQVIHLSAETITHVQQCQLFSLLNLRAQALAMKGQFSQAVADAQTMIQYAPTWILGYLRLADLLSMQGNQVAALKIYDQGLIQAEKQQQQQKDTENNDPIYTALVEGKKQAMEKNNQRWDIIMMLPLEVADSIFTFVPELTKLSCMEVSMEWRDRLANSARTWATVKNNYYYYDEPSAAAVLKIIPYVARHVKDLKVNTNSTEIGRKYLEYFENGDFKKLKILELTAGSMEHIVTPNTLESFTRAIWQMRHTLTVLDLTIDFKNIPISVAELLFYTPHLKALALYIDDTLQASLGDMECLGGRPLVVEDFELETNDIRGRELAPILEHCPRLRRLHVIGADPSVIDTINDIHLEHLEIFAYNSTPAVTSLEALDREEYDGPPGLREIMTPSDRNGVPAGSFIQLLCKHQRSLQRVVANLSITNEQEDRGEPYPGVHPTYQQWHFERIQQLTYWPDIYDAVERLFLESITSCTTRPLELFSVVNSNHIPRIINTLIHLPPVKKLEFTNIFYYEHDDMKELSDAMIRLFKTYLSLPLQRQTLHTVSIQNSNFFSDPVLSLMTQFQSLRGLQVSGGATIDSRETLCRILNELKDQLTQVKLMEIYFIDDGVMDILGNMPKLEKLTLGHLDRITDQGLIHFAEKTRVLKTLVLDHCTEFELETLEFVNSKIKNVDVLDEDY</sequence>
<dbReference type="GO" id="GO:0031146">
    <property type="term" value="P:SCF-dependent proteasomal ubiquitin-dependent protein catabolic process"/>
    <property type="evidence" value="ECO:0007669"/>
    <property type="project" value="TreeGrafter"/>
</dbReference>
<dbReference type="SUPFAM" id="SSF81383">
    <property type="entry name" value="F-box domain"/>
    <property type="match status" value="1"/>
</dbReference>
<dbReference type="Gene3D" id="3.80.10.10">
    <property type="entry name" value="Ribonuclease Inhibitor"/>
    <property type="match status" value="1"/>
</dbReference>
<keyword evidence="2" id="KW-1185">Reference proteome</keyword>
<protein>
    <recommendedName>
        <fullName evidence="3">F-box domain-containing protein</fullName>
    </recommendedName>
</protein>
<evidence type="ECO:0000313" key="1">
    <source>
        <dbReference type="EMBL" id="KAI9246730.1"/>
    </source>
</evidence>
<dbReference type="Gene3D" id="1.25.40.10">
    <property type="entry name" value="Tetratricopeptide repeat domain"/>
    <property type="match status" value="1"/>
</dbReference>